<dbReference type="Proteomes" id="UP000694565">
    <property type="component" value="Unplaced"/>
</dbReference>
<protein>
    <submittedName>
        <fullName evidence="4">Kelch-like family member 6</fullName>
    </submittedName>
</protein>
<reference evidence="4" key="2">
    <citation type="submission" date="2025-09" db="UniProtKB">
        <authorList>
            <consortium name="Ensembl"/>
        </authorList>
    </citation>
    <scope>IDENTIFICATION</scope>
</reference>
<proteinExistence type="predicted"/>
<evidence type="ECO:0000256" key="2">
    <source>
        <dbReference type="ARBA" id="ARBA00022737"/>
    </source>
</evidence>
<dbReference type="Pfam" id="PF07707">
    <property type="entry name" value="BACK"/>
    <property type="match status" value="1"/>
</dbReference>
<reference evidence="4" key="1">
    <citation type="submission" date="2025-08" db="UniProtKB">
        <authorList>
            <consortium name="Ensembl"/>
        </authorList>
    </citation>
    <scope>IDENTIFICATION</scope>
</reference>
<evidence type="ECO:0000313" key="4">
    <source>
        <dbReference type="Ensembl" id="ENSCLMP00005031604.1"/>
    </source>
</evidence>
<dbReference type="InterPro" id="IPR015915">
    <property type="entry name" value="Kelch-typ_b-propeller"/>
</dbReference>
<dbReference type="GeneTree" id="ENSGT00940000163715"/>
<dbReference type="Ensembl" id="ENSCLMT00005032966.1">
    <property type="protein sequence ID" value="ENSCLMP00005031604.1"/>
    <property type="gene ID" value="ENSCLMG00005015262.1"/>
</dbReference>
<dbReference type="RefSeq" id="XP_034417932.1">
    <property type="nucleotide sequence ID" value="XM_034562041.1"/>
</dbReference>
<dbReference type="FunFam" id="1.25.40.420:FF:000001">
    <property type="entry name" value="Kelch-like family member 12"/>
    <property type="match status" value="1"/>
</dbReference>
<dbReference type="CTD" id="89857"/>
<dbReference type="Gene3D" id="1.25.40.420">
    <property type="match status" value="1"/>
</dbReference>
<dbReference type="Pfam" id="PF24681">
    <property type="entry name" value="Kelch_KLHDC2_KLHL20_DRC7"/>
    <property type="match status" value="1"/>
</dbReference>
<dbReference type="SMART" id="SM00225">
    <property type="entry name" value="BTB"/>
    <property type="match status" value="1"/>
</dbReference>
<sequence>MMSDSLEKTTECPLLLLAEDSSRDEERNSLTGSSELCWEDGGLPVELQRGMETLRVNRELTDVVLCVQGHDFPCHRAILAAASQYFRAMFCSGLKESHEEHVEIKGLDSGTMHSLLEYTYTSRALLTNSNVQRILEAASQFQFLRAVDACAGFLSKSLHLENCIGILNLSESHALPALKTGAQDYIVTHFSQVVQQPDFLELPAKSLEAVLQRDDLDVKYEECVFEALMRWVRARQDERHPSLAALLSHVRLPLLESAYFVEKVESDELIRRCGEAFPLLQEARIYHLSGTEVVSERTKPRVQHFLSEVFLIIGGCTKDERFISTVTCLDPLRRSRLEVAKLPITEMEDESQNKKWVEFACITFRNEVYISGGKETQHDVWKYNGALDKWIQIESLITGRWRHKMAVRGGKVYALGGFDGVQRLDSVEAYDPVHNRWTQVTPLAVGVSSFAAAGFDRWIYVIGGGPNGKLATDQVQCWEPGTDSWELREPIPMETKCTNAVTFKDCIYIVGGAMHAMYCYSPLSDSWTLVTRLGERASCAIAACNNKLFITGGRDNKNQVISTVMCWDSTRGTLTEECVLPMGVSHHGSVTLMKSYTHIHRVTSASESQ</sequence>
<name>A0A8C2ZS49_CYCLU</name>
<keyword evidence="2" id="KW-0677">Repeat</keyword>
<dbReference type="SUPFAM" id="SSF117281">
    <property type="entry name" value="Kelch motif"/>
    <property type="match status" value="1"/>
</dbReference>
<dbReference type="Pfam" id="PF00651">
    <property type="entry name" value="BTB"/>
    <property type="match status" value="1"/>
</dbReference>
<dbReference type="SUPFAM" id="SSF54695">
    <property type="entry name" value="POZ domain"/>
    <property type="match status" value="1"/>
</dbReference>
<dbReference type="InterPro" id="IPR011705">
    <property type="entry name" value="BACK"/>
</dbReference>
<keyword evidence="1" id="KW-0880">Kelch repeat</keyword>
<dbReference type="GeneID" id="117750721"/>
<dbReference type="PANTHER" id="PTHR24412">
    <property type="entry name" value="KELCH PROTEIN"/>
    <property type="match status" value="1"/>
</dbReference>
<dbReference type="KEGG" id="clum:117750721"/>
<organism evidence="4 5">
    <name type="scientific">Cyclopterus lumpus</name>
    <name type="common">Lumpsucker</name>
    <dbReference type="NCBI Taxonomy" id="8103"/>
    <lineage>
        <taxon>Eukaryota</taxon>
        <taxon>Metazoa</taxon>
        <taxon>Chordata</taxon>
        <taxon>Craniata</taxon>
        <taxon>Vertebrata</taxon>
        <taxon>Euteleostomi</taxon>
        <taxon>Actinopterygii</taxon>
        <taxon>Neopterygii</taxon>
        <taxon>Teleostei</taxon>
        <taxon>Neoteleostei</taxon>
        <taxon>Acanthomorphata</taxon>
        <taxon>Eupercaria</taxon>
        <taxon>Perciformes</taxon>
        <taxon>Cottioidei</taxon>
        <taxon>Cottales</taxon>
        <taxon>Cyclopteridae</taxon>
        <taxon>Cyclopterus</taxon>
    </lineage>
</organism>
<dbReference type="PROSITE" id="PS50097">
    <property type="entry name" value="BTB"/>
    <property type="match status" value="1"/>
</dbReference>
<accession>A0A8C2ZS49</accession>
<dbReference type="OrthoDB" id="19132at2759"/>
<feature type="domain" description="BTB" evidence="3">
    <location>
        <begin position="61"/>
        <end position="128"/>
    </location>
</feature>
<evidence type="ECO:0000256" key="1">
    <source>
        <dbReference type="ARBA" id="ARBA00022441"/>
    </source>
</evidence>
<dbReference type="InterPro" id="IPR011333">
    <property type="entry name" value="SKP1/BTB/POZ_sf"/>
</dbReference>
<dbReference type="SMART" id="SM00612">
    <property type="entry name" value="Kelch"/>
    <property type="match status" value="5"/>
</dbReference>
<dbReference type="PANTHER" id="PTHR24412:SF428">
    <property type="entry name" value="KELCH-LIKE PROTEIN 6"/>
    <property type="match status" value="1"/>
</dbReference>
<keyword evidence="5" id="KW-1185">Reference proteome</keyword>
<evidence type="ECO:0000259" key="3">
    <source>
        <dbReference type="PROSITE" id="PS50097"/>
    </source>
</evidence>
<dbReference type="Gene3D" id="2.120.10.80">
    <property type="entry name" value="Kelch-type beta propeller"/>
    <property type="match status" value="2"/>
</dbReference>
<dbReference type="InterPro" id="IPR006652">
    <property type="entry name" value="Kelch_1"/>
</dbReference>
<dbReference type="InterPro" id="IPR000210">
    <property type="entry name" value="BTB/POZ_dom"/>
</dbReference>
<dbReference type="SMART" id="SM00875">
    <property type="entry name" value="BACK"/>
    <property type="match status" value="1"/>
</dbReference>
<dbReference type="Gene3D" id="3.30.710.10">
    <property type="entry name" value="Potassium Channel Kv1.1, Chain A"/>
    <property type="match status" value="1"/>
</dbReference>
<dbReference type="PIRSF" id="PIRSF037037">
    <property type="entry name" value="Kelch-like_protein_gigaxonin"/>
    <property type="match status" value="1"/>
</dbReference>
<gene>
    <name evidence="4" type="primary">klhl6</name>
</gene>
<dbReference type="AlphaFoldDB" id="A0A8C2ZS49"/>
<dbReference type="Pfam" id="PF01344">
    <property type="entry name" value="Kelch_1"/>
    <property type="match status" value="1"/>
</dbReference>
<dbReference type="InterPro" id="IPR017096">
    <property type="entry name" value="BTB-kelch_protein"/>
</dbReference>
<evidence type="ECO:0000313" key="5">
    <source>
        <dbReference type="Proteomes" id="UP000694565"/>
    </source>
</evidence>